<name>A0ABY6G2B8_9MICO</name>
<dbReference type="Pfam" id="PF07683">
    <property type="entry name" value="CobW_C"/>
    <property type="match status" value="1"/>
</dbReference>
<evidence type="ECO:0000313" key="3">
    <source>
        <dbReference type="Proteomes" id="UP001164305"/>
    </source>
</evidence>
<sequence length="245" mass="25865">MAEPLAVHRLLRLAASSRVRFGALLDVVDATGPLAAAAPPGQVRRPPVRFAAASLVVVTKLEALPEAERAGALERISAAVRAHHDTVPIVTAAHGELDPDLVLDVASSEDPPDQLPLAALAREARAEHLHHHATAVTVAAAGPVDPGRVLDLLEDPPAGVVRIKGRFAVETSRSYRHYDAHLAGRHIHVAPSDIGGGPDALVAIGMELRTEEVRARLEAAVAPPDGPVAAGMRRLVRYRRLSMPV</sequence>
<dbReference type="InterPro" id="IPR011629">
    <property type="entry name" value="CobW-like_C"/>
</dbReference>
<gene>
    <name evidence="2" type="ORF">BRM3_14575</name>
</gene>
<dbReference type="RefSeq" id="WP_263594017.1">
    <property type="nucleotide sequence ID" value="NZ_CP107020.1"/>
</dbReference>
<evidence type="ECO:0000313" key="2">
    <source>
        <dbReference type="EMBL" id="UYG16804.1"/>
    </source>
</evidence>
<evidence type="ECO:0000259" key="1">
    <source>
        <dbReference type="SMART" id="SM00833"/>
    </source>
</evidence>
<feature type="domain" description="CobW C-terminal" evidence="1">
    <location>
        <begin position="133"/>
        <end position="221"/>
    </location>
</feature>
<organism evidence="2 3">
    <name type="scientific">Brachybacterium huguangmaarense</name>
    <dbReference type="NCBI Taxonomy" id="1652028"/>
    <lineage>
        <taxon>Bacteria</taxon>
        <taxon>Bacillati</taxon>
        <taxon>Actinomycetota</taxon>
        <taxon>Actinomycetes</taxon>
        <taxon>Micrococcales</taxon>
        <taxon>Dermabacteraceae</taxon>
        <taxon>Brachybacterium</taxon>
    </lineage>
</organism>
<protein>
    <submittedName>
        <fullName evidence="2">GTP-binding protein</fullName>
    </submittedName>
</protein>
<keyword evidence="3" id="KW-1185">Reference proteome</keyword>
<proteinExistence type="predicted"/>
<dbReference type="EMBL" id="CP107020">
    <property type="protein sequence ID" value="UYG16804.1"/>
    <property type="molecule type" value="Genomic_DNA"/>
</dbReference>
<dbReference type="SMART" id="SM00833">
    <property type="entry name" value="CobW_C"/>
    <property type="match status" value="1"/>
</dbReference>
<dbReference type="Proteomes" id="UP001164305">
    <property type="component" value="Chromosome"/>
</dbReference>
<accession>A0ABY6G2B8</accession>
<reference evidence="2" key="1">
    <citation type="submission" date="2022-10" db="EMBL/GenBank/DDBJ databases">
        <title>Whole-Genome Sequencing of Brachybacterium huguangmaarense BRM-3, Isolated from Betula schmidtii.</title>
        <authorList>
            <person name="Haam D."/>
        </authorList>
    </citation>
    <scope>NUCLEOTIDE SEQUENCE</scope>
    <source>
        <strain evidence="2">BRM-3</strain>
    </source>
</reference>
<dbReference type="SUPFAM" id="SSF90002">
    <property type="entry name" value="Hypothetical protein YjiA, C-terminal domain"/>
    <property type="match status" value="1"/>
</dbReference>